<dbReference type="PANTHER" id="PTHR34049:SF11">
    <property type="entry name" value="F-BOX DOMAIN-CONTAINING PROTEIN"/>
    <property type="match status" value="1"/>
</dbReference>
<dbReference type="GeneID" id="104739760"/>
<protein>
    <submittedName>
        <fullName evidence="2">F-box protein At1g61340-like isoform X1</fullName>
    </submittedName>
</protein>
<dbReference type="RefSeq" id="XP_019091429.1">
    <property type="nucleotide sequence ID" value="XM_019235884.1"/>
</dbReference>
<keyword evidence="1" id="KW-1185">Reference proteome</keyword>
<gene>
    <name evidence="2" type="primary">LOC104739760</name>
</gene>
<organism evidence="1 2">
    <name type="scientific">Camelina sativa</name>
    <name type="common">False flax</name>
    <name type="synonym">Myagrum sativum</name>
    <dbReference type="NCBI Taxonomy" id="90675"/>
    <lineage>
        <taxon>Eukaryota</taxon>
        <taxon>Viridiplantae</taxon>
        <taxon>Streptophyta</taxon>
        <taxon>Embryophyta</taxon>
        <taxon>Tracheophyta</taxon>
        <taxon>Spermatophyta</taxon>
        <taxon>Magnoliopsida</taxon>
        <taxon>eudicotyledons</taxon>
        <taxon>Gunneridae</taxon>
        <taxon>Pentapetalae</taxon>
        <taxon>rosids</taxon>
        <taxon>malvids</taxon>
        <taxon>Brassicales</taxon>
        <taxon>Brassicaceae</taxon>
        <taxon>Camelineae</taxon>
        <taxon>Camelina</taxon>
    </lineage>
</organism>
<reference evidence="2" key="2">
    <citation type="submission" date="2025-08" db="UniProtKB">
        <authorList>
            <consortium name="RefSeq"/>
        </authorList>
    </citation>
    <scope>IDENTIFICATION</scope>
    <source>
        <tissue evidence="2">Leaf</tissue>
    </source>
</reference>
<sequence length="180" mass="20258">MMQESWGFRNLVDMALGKKKLGDVKSSSNSNGNVFGTEGGIGLGLEFVKYNKRGLGRKRILMSGSKIRDSTKTHEETLVKSSGKLEALPQDILVRIICGVEHEYLKQLFNVSKTIREATLIAKKSHFEYTTPRKTLFSRRSGLESMIEGDKIKAPLQKKYGFSRILCHKKVSKISMALFK</sequence>
<name>A0ABM1QXE1_CAMSA</name>
<dbReference type="Proteomes" id="UP000694864">
    <property type="component" value="Chromosome 14"/>
</dbReference>
<proteinExistence type="predicted"/>
<dbReference type="InterPro" id="IPR045286">
    <property type="entry name" value="FBS1-like"/>
</dbReference>
<evidence type="ECO:0000313" key="1">
    <source>
        <dbReference type="Proteomes" id="UP000694864"/>
    </source>
</evidence>
<accession>A0ABM1QXE1</accession>
<evidence type="ECO:0000313" key="2">
    <source>
        <dbReference type="RefSeq" id="XP_019091429.1"/>
    </source>
</evidence>
<reference evidence="1" key="1">
    <citation type="journal article" date="2014" name="Nat. Commun.">
        <title>The emerging biofuel crop Camelina sativa retains a highly undifferentiated hexaploid genome structure.</title>
        <authorList>
            <person name="Kagale S."/>
            <person name="Koh C."/>
            <person name="Nixon J."/>
            <person name="Bollina V."/>
            <person name="Clarke W.E."/>
            <person name="Tuteja R."/>
            <person name="Spillane C."/>
            <person name="Robinson S.J."/>
            <person name="Links M.G."/>
            <person name="Clarke C."/>
            <person name="Higgins E.E."/>
            <person name="Huebert T."/>
            <person name="Sharpe A.G."/>
            <person name="Parkin I.A."/>
        </authorList>
    </citation>
    <scope>NUCLEOTIDE SEQUENCE [LARGE SCALE GENOMIC DNA]</scope>
    <source>
        <strain evidence="1">cv. DH55</strain>
    </source>
</reference>
<dbReference type="PANTHER" id="PTHR34049">
    <property type="entry name" value="F-BOX PROTEIN SKIP27"/>
    <property type="match status" value="1"/>
</dbReference>